<keyword evidence="2 6" id="KW-0378">Hydrolase</keyword>
<organism evidence="10 11">
    <name type="scientific">Powellomyces hirtus</name>
    <dbReference type="NCBI Taxonomy" id="109895"/>
    <lineage>
        <taxon>Eukaryota</taxon>
        <taxon>Fungi</taxon>
        <taxon>Fungi incertae sedis</taxon>
        <taxon>Chytridiomycota</taxon>
        <taxon>Chytridiomycota incertae sedis</taxon>
        <taxon>Chytridiomycetes</taxon>
        <taxon>Spizellomycetales</taxon>
        <taxon>Powellomycetaceae</taxon>
        <taxon>Powellomyces</taxon>
    </lineage>
</organism>
<dbReference type="CDD" id="cd07521">
    <property type="entry name" value="HAD_FCP1-like"/>
    <property type="match status" value="1"/>
</dbReference>
<reference evidence="10 11" key="1">
    <citation type="journal article" date="2019" name="Sci. Rep.">
        <title>Comparative genomics of chytrid fungi reveal insights into the obligate biotrophic and pathogenic lifestyle of Synchytrium endobioticum.</title>
        <authorList>
            <person name="van de Vossenberg B.T.L.H."/>
            <person name="Warris S."/>
            <person name="Nguyen H.D.T."/>
            <person name="van Gent-Pelzer M.P.E."/>
            <person name="Joly D.L."/>
            <person name="van de Geest H.C."/>
            <person name="Bonants P.J.M."/>
            <person name="Smith D.S."/>
            <person name="Levesque C.A."/>
            <person name="van der Lee T.A.J."/>
        </authorList>
    </citation>
    <scope>NUCLEOTIDE SEQUENCE [LARGE SCALE GENOMIC DNA]</scope>
    <source>
        <strain evidence="10 11">CBS 809.83</strain>
    </source>
</reference>
<protein>
    <recommendedName>
        <fullName evidence="6">RNA polymerase II subunit A C-terminal domain phosphatase</fullName>
        <ecNumber evidence="6">3.1.3.16</ecNumber>
    </recommendedName>
</protein>
<dbReference type="SUPFAM" id="SSF52113">
    <property type="entry name" value="BRCT domain"/>
    <property type="match status" value="1"/>
</dbReference>
<comment type="subcellular location">
    <subcellularLocation>
        <location evidence="1 6">Nucleus</location>
    </subcellularLocation>
</comment>
<dbReference type="PANTHER" id="PTHR23081:SF36">
    <property type="entry name" value="RNA POLYMERASE II SUBUNIT A C-TERMINAL DOMAIN PHOSPHATASE"/>
    <property type="match status" value="1"/>
</dbReference>
<dbReference type="SMART" id="SM00577">
    <property type="entry name" value="CPDc"/>
    <property type="match status" value="1"/>
</dbReference>
<comment type="caution">
    <text evidence="10">The sequence shown here is derived from an EMBL/GenBank/DDBJ whole genome shotgun (WGS) entry which is preliminary data.</text>
</comment>
<evidence type="ECO:0000259" key="9">
    <source>
        <dbReference type="PROSITE" id="PS50969"/>
    </source>
</evidence>
<feature type="compositionally biased region" description="Pro residues" evidence="7">
    <location>
        <begin position="326"/>
        <end position="335"/>
    </location>
</feature>
<proteinExistence type="predicted"/>
<evidence type="ECO:0000256" key="1">
    <source>
        <dbReference type="ARBA" id="ARBA00004123"/>
    </source>
</evidence>
<feature type="compositionally biased region" description="Polar residues" evidence="7">
    <location>
        <begin position="641"/>
        <end position="651"/>
    </location>
</feature>
<keyword evidence="3 6" id="KW-0539">Nucleus</keyword>
<dbReference type="InterPro" id="IPR011947">
    <property type="entry name" value="FCP1_euk"/>
</dbReference>
<evidence type="ECO:0000256" key="2">
    <source>
        <dbReference type="ARBA" id="ARBA00022801"/>
    </source>
</evidence>
<dbReference type="GO" id="GO:0008420">
    <property type="term" value="F:RNA polymerase II CTD heptapeptide repeat phosphatase activity"/>
    <property type="evidence" value="ECO:0007669"/>
    <property type="project" value="UniProtKB-UniRule"/>
</dbReference>
<dbReference type="EC" id="3.1.3.16" evidence="6"/>
<evidence type="ECO:0000256" key="5">
    <source>
        <dbReference type="ARBA" id="ARBA00048336"/>
    </source>
</evidence>
<feature type="domain" description="BRCT" evidence="8">
    <location>
        <begin position="471"/>
        <end position="568"/>
    </location>
</feature>
<dbReference type="STRING" id="109895.A0A507E3Q5"/>
<dbReference type="InterPro" id="IPR039189">
    <property type="entry name" value="Fcp1"/>
</dbReference>
<dbReference type="PROSITE" id="PS50969">
    <property type="entry name" value="FCP1"/>
    <property type="match status" value="1"/>
</dbReference>
<dbReference type="InterPro" id="IPR004274">
    <property type="entry name" value="FCP1_dom"/>
</dbReference>
<feature type="domain" description="FCP1 homology" evidence="9">
    <location>
        <begin position="164"/>
        <end position="334"/>
    </location>
</feature>
<feature type="region of interest" description="Disordered" evidence="7">
    <location>
        <begin position="628"/>
        <end position="689"/>
    </location>
</feature>
<feature type="region of interest" description="Disordered" evidence="7">
    <location>
        <begin position="326"/>
        <end position="423"/>
    </location>
</feature>
<dbReference type="SMART" id="SM00292">
    <property type="entry name" value="BRCT"/>
    <property type="match status" value="1"/>
</dbReference>
<dbReference type="InterPro" id="IPR023214">
    <property type="entry name" value="HAD_sf"/>
</dbReference>
<evidence type="ECO:0000256" key="4">
    <source>
        <dbReference type="ARBA" id="ARBA00047761"/>
    </source>
</evidence>
<dbReference type="PANTHER" id="PTHR23081">
    <property type="entry name" value="RNA POLYMERASE II CTD PHOSPHATASE"/>
    <property type="match status" value="1"/>
</dbReference>
<dbReference type="AlphaFoldDB" id="A0A507E3Q5"/>
<accession>A0A507E3Q5</accession>
<dbReference type="GO" id="GO:0005634">
    <property type="term" value="C:nucleus"/>
    <property type="evidence" value="ECO:0007669"/>
    <property type="project" value="UniProtKB-SubCell"/>
</dbReference>
<feature type="compositionally biased region" description="Basic and acidic residues" evidence="7">
    <location>
        <begin position="674"/>
        <end position="689"/>
    </location>
</feature>
<dbReference type="InterPro" id="IPR036412">
    <property type="entry name" value="HAD-like_sf"/>
</dbReference>
<evidence type="ECO:0000256" key="6">
    <source>
        <dbReference type="RuleBase" id="RU366066"/>
    </source>
</evidence>
<evidence type="ECO:0000256" key="3">
    <source>
        <dbReference type="ARBA" id="ARBA00023242"/>
    </source>
</evidence>
<sequence length="689" mass="78153">METTQNLALPQDRYPITIVSLRVKKDSEIYRDEVIGVYEYVGTVVVKKTVVADGREIHEEVPTRRLVKEEWRSQFEGRIDKLNVSPGQTIADPKQILAVLVEPCGHPIQVRGICATCGKDLSIGDYMGNDMGRATINMAHDNRGVTVSRDVAEKLDKERSQRLLIAQKLTLILDLDQTVVHATVDPTVLQWMNDPQNPNQPFLKDVHKFEIPTYHTHYVKLRPGTREFLSAMNELYEMHIYTMGSRQYADQIAMILDPDRHLFKDRIISRDENRSNFKSIQRLFPSDQSMVVIVDDRSDIWRWSPNLYKILPFNFFVGTGDINAPRLPPSGPPRSGPVLPVSQLVAEPPDDDDEKSVEEKDLSDDVQHQFLDDLEKTRPLEKISEELEEEGDRNTDAMEVDTPAADSATDNVKPKTPTKELSPRRRTVLVDNDRELDRVTEILRNVHHTFYAEKAASGPAPPDVGEIMARQKKDVLRGVKIVFSGVIPSNLNPAQQDIWIGAEQFGAKCSVDLSDDVTHVVTVKQIGTNRTNKVRRARNMPGVFVVKPDWLYDSISRWERQEEEEYLLEEVCRGARLSLETGRAIYETGDDDEAILSGTWEHENDLFIKLGQDDIEAMDAEIEAALAEDDDSDEIDHDTQDTSFPDASQNTDADFDAFFEEGFAAFAEENESSDPPKEDEKRKAPEGER</sequence>
<comment type="catalytic activity">
    <reaction evidence="5 6">
        <text>O-phospho-L-threonyl-[protein] + H2O = L-threonyl-[protein] + phosphate</text>
        <dbReference type="Rhea" id="RHEA:47004"/>
        <dbReference type="Rhea" id="RHEA-COMP:11060"/>
        <dbReference type="Rhea" id="RHEA-COMP:11605"/>
        <dbReference type="ChEBI" id="CHEBI:15377"/>
        <dbReference type="ChEBI" id="CHEBI:30013"/>
        <dbReference type="ChEBI" id="CHEBI:43474"/>
        <dbReference type="ChEBI" id="CHEBI:61977"/>
        <dbReference type="EC" id="3.1.3.16"/>
    </reaction>
</comment>
<dbReference type="Gene3D" id="3.40.50.10190">
    <property type="entry name" value="BRCT domain"/>
    <property type="match status" value="1"/>
</dbReference>
<dbReference type="Pfam" id="PF03031">
    <property type="entry name" value="NIF"/>
    <property type="match status" value="1"/>
</dbReference>
<dbReference type="EMBL" id="QEAQ01000036">
    <property type="protein sequence ID" value="TPX58432.1"/>
    <property type="molecule type" value="Genomic_DNA"/>
</dbReference>
<evidence type="ECO:0000256" key="7">
    <source>
        <dbReference type="SAM" id="MobiDB-lite"/>
    </source>
</evidence>
<dbReference type="SUPFAM" id="SSF56784">
    <property type="entry name" value="HAD-like"/>
    <property type="match status" value="1"/>
</dbReference>
<evidence type="ECO:0000313" key="11">
    <source>
        <dbReference type="Proteomes" id="UP000318582"/>
    </source>
</evidence>
<name>A0A507E3Q5_9FUNG</name>
<comment type="catalytic activity">
    <reaction evidence="4 6">
        <text>O-phospho-L-seryl-[protein] + H2O = L-seryl-[protein] + phosphate</text>
        <dbReference type="Rhea" id="RHEA:20629"/>
        <dbReference type="Rhea" id="RHEA-COMP:9863"/>
        <dbReference type="Rhea" id="RHEA-COMP:11604"/>
        <dbReference type="ChEBI" id="CHEBI:15377"/>
        <dbReference type="ChEBI" id="CHEBI:29999"/>
        <dbReference type="ChEBI" id="CHEBI:43474"/>
        <dbReference type="ChEBI" id="CHEBI:83421"/>
        <dbReference type="EC" id="3.1.3.16"/>
    </reaction>
</comment>
<evidence type="ECO:0000259" key="8">
    <source>
        <dbReference type="PROSITE" id="PS50172"/>
    </source>
</evidence>
<dbReference type="Pfam" id="PF00533">
    <property type="entry name" value="BRCT"/>
    <property type="match status" value="1"/>
</dbReference>
<dbReference type="PROSITE" id="PS50172">
    <property type="entry name" value="BRCT"/>
    <property type="match status" value="1"/>
</dbReference>
<gene>
    <name evidence="10" type="ORF">PhCBS80983_g03118</name>
</gene>
<evidence type="ECO:0000313" key="10">
    <source>
        <dbReference type="EMBL" id="TPX58432.1"/>
    </source>
</evidence>
<dbReference type="Proteomes" id="UP000318582">
    <property type="component" value="Unassembled WGS sequence"/>
</dbReference>
<keyword evidence="11" id="KW-1185">Reference proteome</keyword>
<dbReference type="Gene3D" id="3.40.50.1000">
    <property type="entry name" value="HAD superfamily/HAD-like"/>
    <property type="match status" value="1"/>
</dbReference>
<feature type="compositionally biased region" description="Basic and acidic residues" evidence="7">
    <location>
        <begin position="357"/>
        <end position="385"/>
    </location>
</feature>
<dbReference type="InterPro" id="IPR036420">
    <property type="entry name" value="BRCT_dom_sf"/>
</dbReference>
<dbReference type="InterPro" id="IPR001357">
    <property type="entry name" value="BRCT_dom"/>
</dbReference>
<dbReference type="CDD" id="cd17729">
    <property type="entry name" value="BRCT_CTDP1"/>
    <property type="match status" value="1"/>
</dbReference>
<comment type="function">
    <text evidence="6">This promotes the activity of RNA polymerase II.</text>
</comment>
<dbReference type="NCBIfam" id="TIGR02250">
    <property type="entry name" value="FCP1_euk"/>
    <property type="match status" value="1"/>
</dbReference>